<keyword evidence="4" id="KW-1185">Reference proteome</keyword>
<gene>
    <name evidence="2" type="ORF">PPYR_04492</name>
    <name evidence="3" type="ORF">PPYR_04554</name>
</gene>
<dbReference type="EMBL" id="GEZM01068563">
    <property type="protein sequence ID" value="JAV66891.1"/>
    <property type="molecule type" value="Transcribed_RNA"/>
</dbReference>
<evidence type="ECO:0000313" key="2">
    <source>
        <dbReference type="EMBL" id="KAB0802306.1"/>
    </source>
</evidence>
<evidence type="ECO:0000313" key="1">
    <source>
        <dbReference type="EMBL" id="JAV66891.1"/>
    </source>
</evidence>
<dbReference type="EMBL" id="VVIM01000002">
    <property type="protein sequence ID" value="KAB0802306.1"/>
    <property type="molecule type" value="Genomic_DNA"/>
</dbReference>
<proteinExistence type="predicted"/>
<dbReference type="OrthoDB" id="6771560at2759"/>
<reference evidence="2 4" key="2">
    <citation type="journal article" date="2018" name="Elife">
        <title>Firefly genomes illuminate parallel origins of bioluminescence in beetles.</title>
        <authorList>
            <person name="Fallon T.R."/>
            <person name="Lower S.E."/>
            <person name="Chang C.H."/>
            <person name="Bessho-Uehara M."/>
            <person name="Martin G.J."/>
            <person name="Bewick A.J."/>
            <person name="Behringer M."/>
            <person name="Debat H.J."/>
            <person name="Wong I."/>
            <person name="Day J.C."/>
            <person name="Suvorov A."/>
            <person name="Silva C.J."/>
            <person name="Stanger-Hall K.F."/>
            <person name="Hall D.W."/>
            <person name="Schmitz R.J."/>
            <person name="Nelson D.R."/>
            <person name="Lewis S.M."/>
            <person name="Shigenobu S."/>
            <person name="Bybee S.M."/>
            <person name="Larracuente A.M."/>
            <person name="Oba Y."/>
            <person name="Weng J.K."/>
        </authorList>
    </citation>
    <scope>NUCLEOTIDE SEQUENCE [LARGE SCALE GENOMIC DNA]</scope>
    <source>
        <strain evidence="2">1611_PpyrPB1</strain>
        <tissue evidence="2">Whole body</tissue>
    </source>
</reference>
<protein>
    <submittedName>
        <fullName evidence="1">Uncharacterized protein</fullName>
    </submittedName>
</protein>
<dbReference type="AlphaFoldDB" id="A0A1Y1L2A4"/>
<sequence>MDLKPLKENPELFRLCLRNIIHELAACFNESNMSEKESRFIKLFLQDNFKATLQHRIDSMWNEFNITEKMTVLNQMEKEAPPDFVAWRPTGEVPVTILRGYFLSNYKERLLKKIENTKKKKAFLSESLLSSVQDRDKCVETICQNEKVLLGIFKEYQEIIEHE</sequence>
<dbReference type="InParanoid" id="A0A1Y1L2A4"/>
<name>A0A1Y1L2A4_PHOPY</name>
<organism evidence="1">
    <name type="scientific">Photinus pyralis</name>
    <name type="common">Common eastern firefly</name>
    <name type="synonym">Lampyris pyralis</name>
    <dbReference type="NCBI Taxonomy" id="7054"/>
    <lineage>
        <taxon>Eukaryota</taxon>
        <taxon>Metazoa</taxon>
        <taxon>Ecdysozoa</taxon>
        <taxon>Arthropoda</taxon>
        <taxon>Hexapoda</taxon>
        <taxon>Insecta</taxon>
        <taxon>Pterygota</taxon>
        <taxon>Neoptera</taxon>
        <taxon>Endopterygota</taxon>
        <taxon>Coleoptera</taxon>
        <taxon>Polyphaga</taxon>
        <taxon>Elateriformia</taxon>
        <taxon>Elateroidea</taxon>
        <taxon>Lampyridae</taxon>
        <taxon>Lampyrinae</taxon>
        <taxon>Photinus</taxon>
    </lineage>
</organism>
<accession>A0A1Y1L2A4</accession>
<evidence type="ECO:0000313" key="4">
    <source>
        <dbReference type="Proteomes" id="UP000327044"/>
    </source>
</evidence>
<evidence type="ECO:0000313" key="3">
    <source>
        <dbReference type="EMBL" id="KAB0802368.1"/>
    </source>
</evidence>
<dbReference type="EMBL" id="VVIM01000002">
    <property type="protein sequence ID" value="KAB0802368.1"/>
    <property type="molecule type" value="Genomic_DNA"/>
</dbReference>
<reference evidence="1" key="1">
    <citation type="journal article" date="2016" name="Sci. Rep.">
        <title>Molecular characterization of firefly nuptial gifts: a multi-omics approach sheds light on postcopulatory sexual selection.</title>
        <authorList>
            <person name="Al-Wathiqui N."/>
            <person name="Fallon T.R."/>
            <person name="South A."/>
            <person name="Weng J.K."/>
            <person name="Lewis S.M."/>
        </authorList>
    </citation>
    <scope>NUCLEOTIDE SEQUENCE</scope>
</reference>
<dbReference type="Proteomes" id="UP000327044">
    <property type="component" value="Unassembled WGS sequence"/>
</dbReference>
<reference evidence="2" key="3">
    <citation type="submission" date="2019-08" db="EMBL/GenBank/DDBJ databases">
        <authorList>
            <consortium name="Photinus pyralis genome working group"/>
            <person name="Fallon T.R."/>
            <person name="Sander Lower S.E."/>
            <person name="Weng J.-K."/>
        </authorList>
    </citation>
    <scope>NUCLEOTIDE SEQUENCE</scope>
    <source>
        <strain evidence="2">1611_PpyrPB1</strain>
        <tissue evidence="2">Whole body</tissue>
    </source>
</reference>